<feature type="repeat" description="PPR" evidence="2">
    <location>
        <begin position="338"/>
        <end position="372"/>
    </location>
</feature>
<dbReference type="FunFam" id="1.25.40.10:FF:000090">
    <property type="entry name" value="Pentatricopeptide repeat-containing protein, chloroplastic"/>
    <property type="match status" value="1"/>
</dbReference>
<feature type="repeat" description="PPR" evidence="2">
    <location>
        <begin position="303"/>
        <end position="337"/>
    </location>
</feature>
<feature type="repeat" description="PPR" evidence="2">
    <location>
        <begin position="102"/>
        <end position="136"/>
    </location>
</feature>
<evidence type="ECO:0000313" key="4">
    <source>
        <dbReference type="Proteomes" id="UP000295252"/>
    </source>
</evidence>
<dbReference type="InterPro" id="IPR046848">
    <property type="entry name" value="E_motif"/>
</dbReference>
<name>A0A068UHV3_COFCA</name>
<evidence type="ECO:0000313" key="3">
    <source>
        <dbReference type="EMBL" id="CDP07867.1"/>
    </source>
</evidence>
<dbReference type="Pfam" id="PF13041">
    <property type="entry name" value="PPR_2"/>
    <property type="match status" value="2"/>
</dbReference>
<dbReference type="PANTHER" id="PTHR47926">
    <property type="entry name" value="PENTATRICOPEPTIDE REPEAT-CONTAINING PROTEIN"/>
    <property type="match status" value="1"/>
</dbReference>
<dbReference type="OrthoDB" id="185373at2759"/>
<dbReference type="Pfam" id="PF01535">
    <property type="entry name" value="PPR"/>
    <property type="match status" value="4"/>
</dbReference>
<dbReference type="PROSITE" id="PS51375">
    <property type="entry name" value="PPR"/>
    <property type="match status" value="5"/>
</dbReference>
<dbReference type="FunCoup" id="A0A068UHV3">
    <property type="interactions" value="81"/>
</dbReference>
<dbReference type="Gramene" id="CDP07867">
    <property type="protein sequence ID" value="CDP07867"/>
    <property type="gene ID" value="GSCOC_T00025341001"/>
</dbReference>
<dbReference type="GO" id="GO:0003723">
    <property type="term" value="F:RNA binding"/>
    <property type="evidence" value="ECO:0007669"/>
    <property type="project" value="InterPro"/>
</dbReference>
<reference evidence="4" key="1">
    <citation type="journal article" date="2014" name="Science">
        <title>The coffee genome provides insight into the convergent evolution of caffeine biosynthesis.</title>
        <authorList>
            <person name="Denoeud F."/>
            <person name="Carretero-Paulet L."/>
            <person name="Dereeper A."/>
            <person name="Droc G."/>
            <person name="Guyot R."/>
            <person name="Pietrella M."/>
            <person name="Zheng C."/>
            <person name="Alberti A."/>
            <person name="Anthony F."/>
            <person name="Aprea G."/>
            <person name="Aury J.M."/>
            <person name="Bento P."/>
            <person name="Bernard M."/>
            <person name="Bocs S."/>
            <person name="Campa C."/>
            <person name="Cenci A."/>
            <person name="Combes M.C."/>
            <person name="Crouzillat D."/>
            <person name="Da Silva C."/>
            <person name="Daddiego L."/>
            <person name="De Bellis F."/>
            <person name="Dussert S."/>
            <person name="Garsmeur O."/>
            <person name="Gayraud T."/>
            <person name="Guignon V."/>
            <person name="Jahn K."/>
            <person name="Jamilloux V."/>
            <person name="Joet T."/>
            <person name="Labadie K."/>
            <person name="Lan T."/>
            <person name="Leclercq J."/>
            <person name="Lepelley M."/>
            <person name="Leroy T."/>
            <person name="Li L.T."/>
            <person name="Librado P."/>
            <person name="Lopez L."/>
            <person name="Munoz A."/>
            <person name="Noel B."/>
            <person name="Pallavicini A."/>
            <person name="Perrotta G."/>
            <person name="Poncet V."/>
            <person name="Pot D."/>
            <person name="Priyono X."/>
            <person name="Rigoreau M."/>
            <person name="Rouard M."/>
            <person name="Rozas J."/>
            <person name="Tranchant-Dubreuil C."/>
            <person name="VanBuren R."/>
            <person name="Zhang Q."/>
            <person name="Andrade A.C."/>
            <person name="Argout X."/>
            <person name="Bertrand B."/>
            <person name="de Kochko A."/>
            <person name="Graziosi G."/>
            <person name="Henry R.J."/>
            <person name="Jayarama X."/>
            <person name="Ming R."/>
            <person name="Nagai C."/>
            <person name="Rounsley S."/>
            <person name="Sankoff D."/>
            <person name="Giuliano G."/>
            <person name="Albert V.A."/>
            <person name="Wincker P."/>
            <person name="Lashermes P."/>
        </authorList>
    </citation>
    <scope>NUCLEOTIDE SEQUENCE [LARGE SCALE GENOMIC DNA]</scope>
    <source>
        <strain evidence="4">cv. DH200-94</strain>
    </source>
</reference>
<accession>A0A068UHV3</accession>
<dbReference type="PANTHER" id="PTHR47926:SF424">
    <property type="entry name" value="PENTACOTRIPEPTIDE-REPEAT REGION OF PRORP DOMAIN-CONTAINING PROTEIN"/>
    <property type="match status" value="1"/>
</dbReference>
<dbReference type="InterPro" id="IPR046960">
    <property type="entry name" value="PPR_At4g14850-like_plant"/>
</dbReference>
<feature type="repeat" description="PPR" evidence="2">
    <location>
        <begin position="441"/>
        <end position="475"/>
    </location>
</feature>
<evidence type="ECO:0000256" key="1">
    <source>
        <dbReference type="ARBA" id="ARBA00022737"/>
    </source>
</evidence>
<gene>
    <name evidence="3" type="ORF">GSCOC_T00025341001</name>
</gene>
<evidence type="ECO:0000256" key="2">
    <source>
        <dbReference type="PROSITE-ProRule" id="PRU00708"/>
    </source>
</evidence>
<dbReference type="Proteomes" id="UP000295252">
    <property type="component" value="Chromosome X"/>
</dbReference>
<sequence length="621" mass="68570">MAHQISQLVRNGLYREVLALYSQLHSASVPASFLPKNFAFPFLLKACASLKALSQAQMLHAHIIRTGFQFQMHTATALTNVYMKLKLVEDATKMFDEIRKPTIDLCNAVISGFAQNGFCKEALNMFQLISSRRIRPDSVTIASGLSGCSDAEQGVQLHCLAIKIGVETNIYAATSLLTMYLNCGDLGSAEKVYGLIHCKNVVCYNAYMSGMLQNGAHLQVLNVFNEMRGSSSGNPNLVTLISVTSACAKLKYLRFGRQVHGFTMKGLLRFDTKVGTALVDMYSKCGSSDSAYGVFKELGNGRSLITWNSMIAGMMLNDQSELAIELFVQLEDNQLTPDSATWNLMISGFSRLGQEAEAFLFFRKMLSENILPSLKSVTSLVTACSALSALHFGQEIHAHVLRSGISDDEFLATALVDMYMKCGKTTLAECVFNQFNIKPRDPAFWNAMISGYSRNGRSEDGFKLFYQMLEEKVHPNSATFKCMLSMCSHTGEVDLGWQIFRSMVVNYGLQPTSEQLYIMIDLLGRSGQLKEAQQLLGGITDPSASVLASLLGACEQHADFELGEEIARELSALEPDNPIPFVILSNIYAGLEKWKDVERIRDIMSKRQLKKLPASSTIGVI</sequence>
<dbReference type="GO" id="GO:0009451">
    <property type="term" value="P:RNA modification"/>
    <property type="evidence" value="ECO:0007669"/>
    <property type="project" value="InterPro"/>
</dbReference>
<dbReference type="InParanoid" id="A0A068UHV3"/>
<feature type="repeat" description="PPR" evidence="2">
    <location>
        <begin position="476"/>
        <end position="511"/>
    </location>
</feature>
<keyword evidence="4" id="KW-1185">Reference proteome</keyword>
<evidence type="ECO:0008006" key="5">
    <source>
        <dbReference type="Google" id="ProtNLM"/>
    </source>
</evidence>
<dbReference type="InterPro" id="IPR011990">
    <property type="entry name" value="TPR-like_helical_dom_sf"/>
</dbReference>
<dbReference type="InterPro" id="IPR002885">
    <property type="entry name" value="PPR_rpt"/>
</dbReference>
<dbReference type="AlphaFoldDB" id="A0A068UHV3"/>
<dbReference type="Gene3D" id="1.25.40.10">
    <property type="entry name" value="Tetratricopeptide repeat domain"/>
    <property type="match status" value="5"/>
</dbReference>
<proteinExistence type="predicted"/>
<dbReference type="SUPFAM" id="SSF48452">
    <property type="entry name" value="TPR-like"/>
    <property type="match status" value="1"/>
</dbReference>
<keyword evidence="1" id="KW-0677">Repeat</keyword>
<dbReference type="FunFam" id="1.25.40.10:FF:000344">
    <property type="entry name" value="Pentatricopeptide repeat-containing protein"/>
    <property type="match status" value="1"/>
</dbReference>
<dbReference type="OMA" id="YSKCGCW"/>
<dbReference type="PhylomeDB" id="A0A068UHV3"/>
<protein>
    <recommendedName>
        <fullName evidence="5">Pentacotripeptide-repeat region of PRORP domain-containing protein</fullName>
    </recommendedName>
</protein>
<dbReference type="NCBIfam" id="TIGR00756">
    <property type="entry name" value="PPR"/>
    <property type="match status" value="4"/>
</dbReference>
<dbReference type="EMBL" id="HG739112">
    <property type="protein sequence ID" value="CDP07867.1"/>
    <property type="molecule type" value="Genomic_DNA"/>
</dbReference>
<organism evidence="3 4">
    <name type="scientific">Coffea canephora</name>
    <name type="common">Robusta coffee</name>
    <dbReference type="NCBI Taxonomy" id="49390"/>
    <lineage>
        <taxon>Eukaryota</taxon>
        <taxon>Viridiplantae</taxon>
        <taxon>Streptophyta</taxon>
        <taxon>Embryophyta</taxon>
        <taxon>Tracheophyta</taxon>
        <taxon>Spermatophyta</taxon>
        <taxon>Magnoliopsida</taxon>
        <taxon>eudicotyledons</taxon>
        <taxon>Gunneridae</taxon>
        <taxon>Pentapetalae</taxon>
        <taxon>asterids</taxon>
        <taxon>lamiids</taxon>
        <taxon>Gentianales</taxon>
        <taxon>Rubiaceae</taxon>
        <taxon>Ixoroideae</taxon>
        <taxon>Gardenieae complex</taxon>
        <taxon>Bertiereae - Coffeeae clade</taxon>
        <taxon>Coffeeae</taxon>
        <taxon>Coffea</taxon>
    </lineage>
</organism>
<dbReference type="Pfam" id="PF20431">
    <property type="entry name" value="E_motif"/>
    <property type="match status" value="1"/>
</dbReference>